<evidence type="ECO:0000313" key="1">
    <source>
        <dbReference type="EMBL" id="KAL2546392.1"/>
    </source>
</evidence>
<evidence type="ECO:0000313" key="2">
    <source>
        <dbReference type="Proteomes" id="UP001604277"/>
    </source>
</evidence>
<accession>A0ABD1WA12</accession>
<organism evidence="1 2">
    <name type="scientific">Forsythia ovata</name>
    <dbReference type="NCBI Taxonomy" id="205694"/>
    <lineage>
        <taxon>Eukaryota</taxon>
        <taxon>Viridiplantae</taxon>
        <taxon>Streptophyta</taxon>
        <taxon>Embryophyta</taxon>
        <taxon>Tracheophyta</taxon>
        <taxon>Spermatophyta</taxon>
        <taxon>Magnoliopsida</taxon>
        <taxon>eudicotyledons</taxon>
        <taxon>Gunneridae</taxon>
        <taxon>Pentapetalae</taxon>
        <taxon>asterids</taxon>
        <taxon>lamiids</taxon>
        <taxon>Lamiales</taxon>
        <taxon>Oleaceae</taxon>
        <taxon>Forsythieae</taxon>
        <taxon>Forsythia</taxon>
    </lineage>
</organism>
<reference evidence="2" key="1">
    <citation type="submission" date="2024-07" db="EMBL/GenBank/DDBJ databases">
        <title>Two chromosome-level genome assemblies of Korean endemic species Abeliophyllum distichum and Forsythia ovata (Oleaceae).</title>
        <authorList>
            <person name="Jang H."/>
        </authorList>
    </citation>
    <scope>NUCLEOTIDE SEQUENCE [LARGE SCALE GENOMIC DNA]</scope>
</reference>
<dbReference type="AlphaFoldDB" id="A0ABD1WA12"/>
<keyword evidence="2" id="KW-1185">Reference proteome</keyword>
<comment type="caution">
    <text evidence="1">The sequence shown here is derived from an EMBL/GenBank/DDBJ whole genome shotgun (WGS) entry which is preliminary data.</text>
</comment>
<gene>
    <name evidence="1" type="ORF">Fot_15625</name>
</gene>
<proteinExistence type="predicted"/>
<protein>
    <submittedName>
        <fullName evidence="1">Uncharacterized protein</fullName>
    </submittedName>
</protein>
<sequence length="130" mass="13817">MGKKHHGPPAALKLGSPKEPTKLIRSSISATDDIGNLVSDSLVPPSQSISKIFWEGLCQDSPIPVKDCPKKVIGAFSSPTNHSKIASISGSRTLGESDTESEFMRPSLGIKALADLGFRVMMAVATRTKK</sequence>
<name>A0ABD1WA12_9LAMI</name>
<dbReference type="Proteomes" id="UP001604277">
    <property type="component" value="Unassembled WGS sequence"/>
</dbReference>
<dbReference type="EMBL" id="JBFOLJ010000004">
    <property type="protein sequence ID" value="KAL2546392.1"/>
    <property type="molecule type" value="Genomic_DNA"/>
</dbReference>